<evidence type="ECO:0000313" key="3">
    <source>
        <dbReference type="Proteomes" id="UP001235939"/>
    </source>
</evidence>
<dbReference type="PANTHER" id="PTHR46060:SF1">
    <property type="entry name" value="MARINER MOS1 TRANSPOSASE-LIKE PROTEIN"/>
    <property type="match status" value="1"/>
</dbReference>
<dbReference type="PANTHER" id="PTHR46060">
    <property type="entry name" value="MARINER MOS1 TRANSPOSASE-LIKE PROTEIN"/>
    <property type="match status" value="1"/>
</dbReference>
<gene>
    <name evidence="2" type="ORF">LAZ67_2002820</name>
</gene>
<reference evidence="2 3" key="1">
    <citation type="submission" date="2022-01" db="EMBL/GenBank/DDBJ databases">
        <title>A chromosomal length assembly of Cordylochernes scorpioides.</title>
        <authorList>
            <person name="Zeh D."/>
            <person name="Zeh J."/>
        </authorList>
    </citation>
    <scope>NUCLEOTIDE SEQUENCE [LARGE SCALE GENOMIC DNA]</scope>
    <source>
        <strain evidence="2">IN4F17</strain>
        <tissue evidence="2">Whole Body</tissue>
    </source>
</reference>
<evidence type="ECO:0000313" key="2">
    <source>
        <dbReference type="EMBL" id="UYV63005.1"/>
    </source>
</evidence>
<dbReference type="Proteomes" id="UP001235939">
    <property type="component" value="Chromosome 02"/>
</dbReference>
<sequence length="346" mass="40228">MNIYEYFREREYDACSCKDYKNYASLKETKARHFFTMDLKSEQRVCIKFWQKLGKMVSEMFQMLKEIGAALSQSKTFKWFACFKSGRESTQDDVCQGRPPLENHEELTQKIGALIKENTRTMIREVVEEKGTEDLGLERKFFKFVPKTLSEAQKEERVNNACEDWLLNIHEDPNFLTKVITGDEPESMGMTQRPNDNRASGSRKMTPNRKKQECLSIVHYEFLPQGQTINQHVYLVIFRCLRESIRKKRPEKWISGEWMLHYDNAPAHRALSVGAFKSKNSILTIPHPPYSPDLAPNDFFLFPRMKSVLKGHRFDTVNAIKEKLLAFSGVLLLTNFLGASETGKKE</sequence>
<feature type="region of interest" description="Disordered" evidence="1">
    <location>
        <begin position="183"/>
        <end position="208"/>
    </location>
</feature>
<dbReference type="InterPro" id="IPR052709">
    <property type="entry name" value="Transposase-MT_Hybrid"/>
</dbReference>
<evidence type="ECO:0000256" key="1">
    <source>
        <dbReference type="SAM" id="MobiDB-lite"/>
    </source>
</evidence>
<dbReference type="EMBL" id="CP092864">
    <property type="protein sequence ID" value="UYV63005.1"/>
    <property type="molecule type" value="Genomic_DNA"/>
</dbReference>
<proteinExistence type="predicted"/>
<protein>
    <recommendedName>
        <fullName evidence="4">Transposase</fullName>
    </recommendedName>
</protein>
<feature type="compositionally biased region" description="Polar residues" evidence="1">
    <location>
        <begin position="189"/>
        <end position="205"/>
    </location>
</feature>
<dbReference type="Gene3D" id="3.30.420.10">
    <property type="entry name" value="Ribonuclease H-like superfamily/Ribonuclease H"/>
    <property type="match status" value="1"/>
</dbReference>
<evidence type="ECO:0008006" key="4">
    <source>
        <dbReference type="Google" id="ProtNLM"/>
    </source>
</evidence>
<dbReference type="InterPro" id="IPR036397">
    <property type="entry name" value="RNaseH_sf"/>
</dbReference>
<name>A0ABY6K5H5_9ARAC</name>
<keyword evidence="3" id="KW-1185">Reference proteome</keyword>
<accession>A0ABY6K5H5</accession>
<organism evidence="2 3">
    <name type="scientific">Cordylochernes scorpioides</name>
    <dbReference type="NCBI Taxonomy" id="51811"/>
    <lineage>
        <taxon>Eukaryota</taxon>
        <taxon>Metazoa</taxon>
        <taxon>Ecdysozoa</taxon>
        <taxon>Arthropoda</taxon>
        <taxon>Chelicerata</taxon>
        <taxon>Arachnida</taxon>
        <taxon>Pseudoscorpiones</taxon>
        <taxon>Cheliferoidea</taxon>
        <taxon>Chernetidae</taxon>
        <taxon>Cordylochernes</taxon>
    </lineage>
</organism>
<dbReference type="Gene3D" id="1.10.10.1450">
    <property type="match status" value="1"/>
</dbReference>